<evidence type="ECO:0000313" key="3">
    <source>
        <dbReference type="EMBL" id="CAG5122654.1"/>
    </source>
</evidence>
<protein>
    <recommendedName>
        <fullName evidence="2">F-box/LRR-repeat protein 15-like leucin rich repeat domain-containing protein</fullName>
    </recommendedName>
</protein>
<accession>A0A8S3Z054</accession>
<evidence type="ECO:0000259" key="2">
    <source>
        <dbReference type="Pfam" id="PF25372"/>
    </source>
</evidence>
<comment type="caution">
    <text evidence="3">The sequence shown here is derived from an EMBL/GenBank/DDBJ whole genome shotgun (WGS) entry which is preliminary data.</text>
</comment>
<evidence type="ECO:0000256" key="1">
    <source>
        <dbReference type="SAM" id="MobiDB-lite"/>
    </source>
</evidence>
<dbReference type="OrthoDB" id="10044893at2759"/>
<dbReference type="Gene3D" id="3.80.10.10">
    <property type="entry name" value="Ribonuclease Inhibitor"/>
    <property type="match status" value="4"/>
</dbReference>
<dbReference type="GO" id="GO:0019005">
    <property type="term" value="C:SCF ubiquitin ligase complex"/>
    <property type="evidence" value="ECO:0007669"/>
    <property type="project" value="TreeGrafter"/>
</dbReference>
<dbReference type="SUPFAM" id="SSF52047">
    <property type="entry name" value="RNI-like"/>
    <property type="match status" value="1"/>
</dbReference>
<dbReference type="SMART" id="SM00367">
    <property type="entry name" value="LRR_CC"/>
    <property type="match status" value="8"/>
</dbReference>
<dbReference type="PANTHER" id="PTHR13318:SF193">
    <property type="entry name" value="F-BOX_LRR-REPEAT PROTEIN 16"/>
    <property type="match status" value="1"/>
</dbReference>
<organism evidence="3 4">
    <name type="scientific">Candidula unifasciata</name>
    <dbReference type="NCBI Taxonomy" id="100452"/>
    <lineage>
        <taxon>Eukaryota</taxon>
        <taxon>Metazoa</taxon>
        <taxon>Spiralia</taxon>
        <taxon>Lophotrochozoa</taxon>
        <taxon>Mollusca</taxon>
        <taxon>Gastropoda</taxon>
        <taxon>Heterobranchia</taxon>
        <taxon>Euthyneura</taxon>
        <taxon>Panpulmonata</taxon>
        <taxon>Eupulmonata</taxon>
        <taxon>Stylommatophora</taxon>
        <taxon>Helicina</taxon>
        <taxon>Helicoidea</taxon>
        <taxon>Geomitridae</taxon>
        <taxon>Candidula</taxon>
    </lineage>
</organism>
<name>A0A8S3Z054_9EUPU</name>
<reference evidence="3" key="1">
    <citation type="submission" date="2021-04" db="EMBL/GenBank/DDBJ databases">
        <authorList>
            <consortium name="Molecular Ecology Group"/>
        </authorList>
    </citation>
    <scope>NUCLEOTIDE SEQUENCE</scope>
</reference>
<dbReference type="GO" id="GO:0031146">
    <property type="term" value="P:SCF-dependent proteasomal ubiquitin-dependent protein catabolic process"/>
    <property type="evidence" value="ECO:0007669"/>
    <property type="project" value="TreeGrafter"/>
</dbReference>
<sequence length="583" mass="65218">MSTIRKAYMEISNGIRGLRFHKDQPSSSPTCQHDGGCNSKISATEDGRPASASPRTSKSVVHTEENIVANAVSRLFPAKSASPPLNRHEYPQTPETKFMPSQNSSTISSLLRKTPSPLATSSTQTNQSNAIITSDQNSNHTKQHEDSILHNGKLKRPNKDAIFTPTKLIGQPKAGIACRIRRLNMSMTGQKWTVKPETIHELMMDEKFISQFFFYFPSEERRRMCQVCKKWKSVLYQSVYWVGVMPVIDFKEWRSDTSKRRTCFDNFQQRGFDQVCFIGATDKDISDFVNNIPSCKKSVRSVSIRCSNISDSALENLIRKAAQINNLELSNCNEITGSGLWACLNARIVGLTITDCIHIADDTLGAIAQLLPALHELNLQAYHVTDNGLALFDSKLNSSLRILRLKSCWEITNHGVVNIIHGLPNITVLSLSGCSKITDDGVEIIAENMSKLKSLDISWCSRITDASLEYVACDLGNLEELILDRCSHVTDIGIGYISTMTSLSRLFIRWCVQVGDFGLHHIFSMRNLRILSIAGCRRLTSNGLYGLRHLQRLQELEVTNCPGANSPVCRYLKDNMPKTLIIE</sequence>
<dbReference type="Proteomes" id="UP000678393">
    <property type="component" value="Unassembled WGS sequence"/>
</dbReference>
<dbReference type="CDD" id="cd22127">
    <property type="entry name" value="F-box_FBXL16"/>
    <property type="match status" value="1"/>
</dbReference>
<gene>
    <name evidence="3" type="ORF">CUNI_LOCUS8212</name>
</gene>
<dbReference type="EMBL" id="CAJHNH020001336">
    <property type="protein sequence ID" value="CAG5122654.1"/>
    <property type="molecule type" value="Genomic_DNA"/>
</dbReference>
<dbReference type="FunFam" id="3.80.10.10:FF:000144">
    <property type="entry name" value="F-box and leucine-rich repeat protein 16"/>
    <property type="match status" value="1"/>
</dbReference>
<feature type="region of interest" description="Disordered" evidence="1">
    <location>
        <begin position="78"/>
        <end position="108"/>
    </location>
</feature>
<dbReference type="AlphaFoldDB" id="A0A8S3Z054"/>
<dbReference type="Pfam" id="PF25372">
    <property type="entry name" value="DUF7885"/>
    <property type="match status" value="1"/>
</dbReference>
<feature type="domain" description="F-box/LRR-repeat protein 15-like leucin rich repeat" evidence="2">
    <location>
        <begin position="292"/>
        <end position="472"/>
    </location>
</feature>
<feature type="compositionally biased region" description="Polar residues" evidence="1">
    <location>
        <begin position="93"/>
        <end position="108"/>
    </location>
</feature>
<keyword evidence="4" id="KW-1185">Reference proteome</keyword>
<evidence type="ECO:0000313" key="4">
    <source>
        <dbReference type="Proteomes" id="UP000678393"/>
    </source>
</evidence>
<dbReference type="InterPro" id="IPR006553">
    <property type="entry name" value="Leu-rich_rpt_Cys-con_subtyp"/>
</dbReference>
<dbReference type="InterPro" id="IPR032675">
    <property type="entry name" value="LRR_dom_sf"/>
</dbReference>
<dbReference type="PANTHER" id="PTHR13318">
    <property type="entry name" value="PARTNER OF PAIRED, ISOFORM B-RELATED"/>
    <property type="match status" value="1"/>
</dbReference>
<dbReference type="InterPro" id="IPR057207">
    <property type="entry name" value="FBXL15_LRR"/>
</dbReference>
<feature type="region of interest" description="Disordered" evidence="1">
    <location>
        <begin position="20"/>
        <end position="61"/>
    </location>
</feature>
<proteinExistence type="predicted"/>